<proteinExistence type="predicted"/>
<protein>
    <submittedName>
        <fullName evidence="2">Uncharacterized protein</fullName>
    </submittedName>
</protein>
<organism evidence="2 3">
    <name type="scientific">Nephila pilipes</name>
    <name type="common">Giant wood spider</name>
    <name type="synonym">Nephila maculata</name>
    <dbReference type="NCBI Taxonomy" id="299642"/>
    <lineage>
        <taxon>Eukaryota</taxon>
        <taxon>Metazoa</taxon>
        <taxon>Ecdysozoa</taxon>
        <taxon>Arthropoda</taxon>
        <taxon>Chelicerata</taxon>
        <taxon>Arachnida</taxon>
        <taxon>Araneae</taxon>
        <taxon>Araneomorphae</taxon>
        <taxon>Entelegynae</taxon>
        <taxon>Araneoidea</taxon>
        <taxon>Nephilidae</taxon>
        <taxon>Nephila</taxon>
    </lineage>
</organism>
<dbReference type="AlphaFoldDB" id="A0A8X6M7U9"/>
<keyword evidence="3" id="KW-1185">Reference proteome</keyword>
<feature type="transmembrane region" description="Helical" evidence="1">
    <location>
        <begin position="62"/>
        <end position="81"/>
    </location>
</feature>
<keyword evidence="1" id="KW-0812">Transmembrane</keyword>
<sequence>MVVYHVERILSSFCCTEVVYHYSRLLQQIPKMDVERKHMKYPYTFTAKIVQFPFKFHWDNFWLPRFVVASMVLTFPFFLFIHKKVNTPENKAIWAEKHKKERQYHFD</sequence>
<keyword evidence="1" id="KW-0472">Membrane</keyword>
<evidence type="ECO:0000313" key="3">
    <source>
        <dbReference type="Proteomes" id="UP000887013"/>
    </source>
</evidence>
<accession>A0A8X6M7U9</accession>
<gene>
    <name evidence="2" type="ORF">NPIL_235331</name>
</gene>
<reference evidence="2" key="1">
    <citation type="submission" date="2020-08" db="EMBL/GenBank/DDBJ databases">
        <title>Multicomponent nature underlies the extraordinary mechanical properties of spider dragline silk.</title>
        <authorList>
            <person name="Kono N."/>
            <person name="Nakamura H."/>
            <person name="Mori M."/>
            <person name="Yoshida Y."/>
            <person name="Ohtoshi R."/>
            <person name="Malay A.D."/>
            <person name="Moran D.A.P."/>
            <person name="Tomita M."/>
            <person name="Numata K."/>
            <person name="Arakawa K."/>
        </authorList>
    </citation>
    <scope>NUCLEOTIDE SEQUENCE</scope>
</reference>
<dbReference type="EMBL" id="BMAW01087456">
    <property type="protein sequence ID" value="GFS29924.1"/>
    <property type="molecule type" value="Genomic_DNA"/>
</dbReference>
<name>A0A8X6M7U9_NEPPI</name>
<dbReference type="Proteomes" id="UP000887013">
    <property type="component" value="Unassembled WGS sequence"/>
</dbReference>
<comment type="caution">
    <text evidence="2">The sequence shown here is derived from an EMBL/GenBank/DDBJ whole genome shotgun (WGS) entry which is preliminary data.</text>
</comment>
<evidence type="ECO:0000313" key="2">
    <source>
        <dbReference type="EMBL" id="GFS29924.1"/>
    </source>
</evidence>
<evidence type="ECO:0000256" key="1">
    <source>
        <dbReference type="SAM" id="Phobius"/>
    </source>
</evidence>
<keyword evidence="1" id="KW-1133">Transmembrane helix</keyword>
<dbReference type="OrthoDB" id="6067390at2759"/>